<evidence type="ECO:0000313" key="2">
    <source>
        <dbReference type="Proteomes" id="UP000235388"/>
    </source>
</evidence>
<comment type="caution">
    <text evidence="1">The sequence shown here is derived from an EMBL/GenBank/DDBJ whole genome shotgun (WGS) entry which is preliminary data.</text>
</comment>
<name>A0A2N5TH42_9BASI</name>
<feature type="non-terminal residue" evidence="1">
    <location>
        <position position="1"/>
    </location>
</feature>
<gene>
    <name evidence="1" type="ORF">PCANC_27185</name>
</gene>
<evidence type="ECO:0000313" key="1">
    <source>
        <dbReference type="EMBL" id="PLW24827.1"/>
    </source>
</evidence>
<accession>A0A2N5TH42</accession>
<dbReference type="AlphaFoldDB" id="A0A2N5TH42"/>
<proteinExistence type="predicted"/>
<reference evidence="1 2" key="1">
    <citation type="submission" date="2017-11" db="EMBL/GenBank/DDBJ databases">
        <title>De novo assembly and phasing of dikaryotic genomes from two isolates of Puccinia coronata f. sp. avenae, the causal agent of oat crown rust.</title>
        <authorList>
            <person name="Miller M.E."/>
            <person name="Zhang Y."/>
            <person name="Omidvar V."/>
            <person name="Sperschneider J."/>
            <person name="Schwessinger B."/>
            <person name="Raley C."/>
            <person name="Palmer J.M."/>
            <person name="Garnica D."/>
            <person name="Upadhyaya N."/>
            <person name="Rathjen J."/>
            <person name="Taylor J.M."/>
            <person name="Park R.F."/>
            <person name="Dodds P.N."/>
            <person name="Hirsch C.D."/>
            <person name="Kianian S.F."/>
            <person name="Figueroa M."/>
        </authorList>
    </citation>
    <scope>NUCLEOTIDE SEQUENCE [LARGE SCALE GENOMIC DNA]</scope>
    <source>
        <strain evidence="1">12NC29</strain>
    </source>
</reference>
<dbReference type="EMBL" id="PGCJ01000677">
    <property type="protein sequence ID" value="PLW24827.1"/>
    <property type="molecule type" value="Genomic_DNA"/>
</dbReference>
<keyword evidence="2" id="KW-1185">Reference proteome</keyword>
<protein>
    <submittedName>
        <fullName evidence="1">Uncharacterized protein</fullName>
    </submittedName>
</protein>
<sequence length="158" mass="17211">EPRCRLNGHTQTPREIGASNRRHYYDNVAATEGGDVKVGKLARPCRAIPSISTSLFSIPTLAPSLIAKILTNPMVAIHPIKTAINWSLRSHSATQSVLNQYADNAGDMVSNHPPAVQWDSMGLPLIKYALANLFPITSIISIPEDVTVQLLVNFQTTL</sequence>
<dbReference type="Proteomes" id="UP000235388">
    <property type="component" value="Unassembled WGS sequence"/>
</dbReference>
<dbReference type="OrthoDB" id="1104827at2759"/>
<organism evidence="1 2">
    <name type="scientific">Puccinia coronata f. sp. avenae</name>
    <dbReference type="NCBI Taxonomy" id="200324"/>
    <lineage>
        <taxon>Eukaryota</taxon>
        <taxon>Fungi</taxon>
        <taxon>Dikarya</taxon>
        <taxon>Basidiomycota</taxon>
        <taxon>Pucciniomycotina</taxon>
        <taxon>Pucciniomycetes</taxon>
        <taxon>Pucciniales</taxon>
        <taxon>Pucciniaceae</taxon>
        <taxon>Puccinia</taxon>
    </lineage>
</organism>